<sequence>MMTTNGNDMPDPDAIKMFIGQIPKSWNENDVRMYFEQYGPIYMVNVLRDKVTKQSRGCCFITYFTRKAALEAQNACHNLKTLPGMNHPLQLKPADNENRAERKIFVGMLSKKINEMDLRALFCRFGLIEECSILRDGSGQSRGCGFVTFSSKLCALNAIKVMHHSSTMEGCSSPLVVKFADVRSKEKTPNVVSASMPTMLSSLSDTKVFNMLQQHQRNAVLSQTPTFSLGNIGSSIPGISNLQSSTTDLAALTFLTNLAASVNPTASNHSSLLTSGGNTGGTASLSSRAASTMSMGNGNFSTNSIFSNQGGEGPDGANLFIYHLPQEFTDADLLQAFLPFGTILSAKVFIDKGTNLSKCFGFISYDNNLSAQLAIQAMNGFQIGTKRLKVQLKRSKDKPY</sequence>
<feature type="domain" description="RRM" evidence="4">
    <location>
        <begin position="15"/>
        <end position="96"/>
    </location>
</feature>
<evidence type="ECO:0000256" key="2">
    <source>
        <dbReference type="ARBA" id="ARBA00022884"/>
    </source>
</evidence>
<dbReference type="Gene3D" id="3.30.70.330">
    <property type="match status" value="3"/>
</dbReference>
<keyword evidence="6" id="KW-1185">Reference proteome</keyword>
<evidence type="ECO:0000256" key="3">
    <source>
        <dbReference type="PROSITE-ProRule" id="PRU00176"/>
    </source>
</evidence>
<organism evidence="5 6">
    <name type="scientific">Orchesella dallaii</name>
    <dbReference type="NCBI Taxonomy" id="48710"/>
    <lineage>
        <taxon>Eukaryota</taxon>
        <taxon>Metazoa</taxon>
        <taxon>Ecdysozoa</taxon>
        <taxon>Arthropoda</taxon>
        <taxon>Hexapoda</taxon>
        <taxon>Collembola</taxon>
        <taxon>Entomobryomorpha</taxon>
        <taxon>Entomobryoidea</taxon>
        <taxon>Orchesellidae</taxon>
        <taxon>Orchesellinae</taxon>
        <taxon>Orchesella</taxon>
    </lineage>
</organism>
<dbReference type="Proteomes" id="UP001642540">
    <property type="component" value="Unassembled WGS sequence"/>
</dbReference>
<dbReference type="SMART" id="SM00360">
    <property type="entry name" value="RRM"/>
    <property type="match status" value="3"/>
</dbReference>
<gene>
    <name evidence="5" type="ORF">ODALV1_LOCUS28590</name>
</gene>
<evidence type="ECO:0000313" key="6">
    <source>
        <dbReference type="Proteomes" id="UP001642540"/>
    </source>
</evidence>
<comment type="caution">
    <text evidence="5">The sequence shown here is derived from an EMBL/GenBank/DDBJ whole genome shotgun (WGS) entry which is preliminary data.</text>
</comment>
<reference evidence="5 6" key="1">
    <citation type="submission" date="2024-08" db="EMBL/GenBank/DDBJ databases">
        <authorList>
            <person name="Cucini C."/>
            <person name="Frati F."/>
        </authorList>
    </citation>
    <scope>NUCLEOTIDE SEQUENCE [LARGE SCALE GENOMIC DNA]</scope>
</reference>
<evidence type="ECO:0000259" key="4">
    <source>
        <dbReference type="PROSITE" id="PS50102"/>
    </source>
</evidence>
<dbReference type="InterPro" id="IPR012677">
    <property type="entry name" value="Nucleotide-bd_a/b_plait_sf"/>
</dbReference>
<dbReference type="PROSITE" id="PS50102">
    <property type="entry name" value="RRM"/>
    <property type="match status" value="3"/>
</dbReference>
<dbReference type="Pfam" id="PF00076">
    <property type="entry name" value="RRM_1"/>
    <property type="match status" value="3"/>
</dbReference>
<name>A0ABP1S1T2_9HEXA</name>
<dbReference type="PANTHER" id="PTHR24012">
    <property type="entry name" value="RNA BINDING PROTEIN"/>
    <property type="match status" value="1"/>
</dbReference>
<keyword evidence="1" id="KW-0677">Repeat</keyword>
<proteinExistence type="predicted"/>
<evidence type="ECO:0000313" key="5">
    <source>
        <dbReference type="EMBL" id="CAL8141143.1"/>
    </source>
</evidence>
<dbReference type="EMBL" id="CAXLJM020000146">
    <property type="protein sequence ID" value="CAL8141143.1"/>
    <property type="molecule type" value="Genomic_DNA"/>
</dbReference>
<accession>A0ABP1S1T2</accession>
<protein>
    <recommendedName>
        <fullName evidence="4">RRM domain-containing protein</fullName>
    </recommendedName>
</protein>
<feature type="domain" description="RRM" evidence="4">
    <location>
        <begin position="102"/>
        <end position="182"/>
    </location>
</feature>
<dbReference type="InterPro" id="IPR035979">
    <property type="entry name" value="RBD_domain_sf"/>
</dbReference>
<evidence type="ECO:0000256" key="1">
    <source>
        <dbReference type="ARBA" id="ARBA00022737"/>
    </source>
</evidence>
<dbReference type="InterPro" id="IPR000504">
    <property type="entry name" value="RRM_dom"/>
</dbReference>
<feature type="domain" description="RRM" evidence="4">
    <location>
        <begin position="317"/>
        <end position="395"/>
    </location>
</feature>
<dbReference type="SUPFAM" id="SSF54928">
    <property type="entry name" value="RNA-binding domain, RBD"/>
    <property type="match status" value="2"/>
</dbReference>
<keyword evidence="2 3" id="KW-0694">RNA-binding</keyword>